<dbReference type="GO" id="GO:0043161">
    <property type="term" value="P:proteasome-mediated ubiquitin-dependent protein catabolic process"/>
    <property type="evidence" value="ECO:0007669"/>
    <property type="project" value="EnsemblFungi"/>
</dbReference>
<dbReference type="eggNOG" id="KOG0826">
    <property type="taxonomic scope" value="Eukaryota"/>
</dbReference>
<gene>
    <name evidence="18" type="primary">TDEL0B06640</name>
    <name evidence="18" type="ORF">TDEL_0B06640</name>
</gene>
<dbReference type="PANTHER" id="PTHR12888">
    <property type="entry name" value="PEROXISOME ASSEMBLY PROTEIN 12 PEROXIN-12"/>
    <property type="match status" value="1"/>
</dbReference>
<comment type="function">
    <text evidence="16">Component of a retrotranslocation channel required for peroxisome organization by mediating export of the PEX5 receptor from peroxisomes to the cytosol, thereby promoting PEX5 recycling.</text>
</comment>
<evidence type="ECO:0000256" key="16">
    <source>
        <dbReference type="PIRNR" id="PIRNR038074"/>
    </source>
</evidence>
<dbReference type="AlphaFoldDB" id="G8ZQ99"/>
<keyword evidence="6" id="KW-0812">Transmembrane</keyword>
<dbReference type="HOGENOM" id="CLU_031067_0_0_1"/>
<keyword evidence="11" id="KW-1133">Transmembrane helix</keyword>
<evidence type="ECO:0000256" key="3">
    <source>
        <dbReference type="ARBA" id="ARBA00008704"/>
    </source>
</evidence>
<dbReference type="GO" id="GO:0005778">
    <property type="term" value="C:peroxisomal membrane"/>
    <property type="evidence" value="ECO:0007669"/>
    <property type="project" value="UniProtKB-SubCell"/>
</dbReference>
<evidence type="ECO:0000256" key="12">
    <source>
        <dbReference type="ARBA" id="ARBA00023136"/>
    </source>
</evidence>
<dbReference type="GO" id="GO:0008270">
    <property type="term" value="F:zinc ion binding"/>
    <property type="evidence" value="ECO:0007669"/>
    <property type="project" value="UniProtKB-KW"/>
</dbReference>
<dbReference type="PANTHER" id="PTHR12888:SF0">
    <property type="entry name" value="PEROXISOME ASSEMBLY PROTEIN 12"/>
    <property type="match status" value="1"/>
</dbReference>
<name>G8ZQ99_TORDE</name>
<dbReference type="EMBL" id="HE616743">
    <property type="protein sequence ID" value="CCE90793.1"/>
    <property type="molecule type" value="Genomic_DNA"/>
</dbReference>
<dbReference type="Pfam" id="PF04757">
    <property type="entry name" value="Pex2_Pex12"/>
    <property type="match status" value="1"/>
</dbReference>
<dbReference type="GO" id="GO:1990429">
    <property type="term" value="C:peroxisomal importomer complex"/>
    <property type="evidence" value="ECO:0007669"/>
    <property type="project" value="EnsemblFungi"/>
</dbReference>
<organism evidence="18 19">
    <name type="scientific">Torulaspora delbrueckii</name>
    <name type="common">Yeast</name>
    <name type="synonym">Candida colliculosa</name>
    <dbReference type="NCBI Taxonomy" id="4950"/>
    <lineage>
        <taxon>Eukaryota</taxon>
        <taxon>Fungi</taxon>
        <taxon>Dikarya</taxon>
        <taxon>Ascomycota</taxon>
        <taxon>Saccharomycotina</taxon>
        <taxon>Saccharomycetes</taxon>
        <taxon>Saccharomycetales</taxon>
        <taxon>Saccharomycetaceae</taxon>
        <taxon>Torulaspora</taxon>
    </lineage>
</organism>
<evidence type="ECO:0000256" key="2">
    <source>
        <dbReference type="ARBA" id="ARBA00004906"/>
    </source>
</evidence>
<dbReference type="InterPro" id="IPR006845">
    <property type="entry name" value="Pex_N"/>
</dbReference>
<protein>
    <recommendedName>
        <fullName evidence="4 16">Peroxisome assembly protein 12</fullName>
    </recommendedName>
    <alternativeName>
        <fullName evidence="14 16">Peroxin-12</fullName>
    </alternativeName>
</protein>
<dbReference type="SUPFAM" id="SSF57850">
    <property type="entry name" value="RING/U-box"/>
    <property type="match status" value="1"/>
</dbReference>
<evidence type="ECO:0000256" key="13">
    <source>
        <dbReference type="ARBA" id="ARBA00023140"/>
    </source>
</evidence>
<evidence type="ECO:0000256" key="5">
    <source>
        <dbReference type="ARBA" id="ARBA00022448"/>
    </source>
</evidence>
<keyword evidence="8" id="KW-0863">Zinc-finger</keyword>
<dbReference type="GO" id="GO:0000151">
    <property type="term" value="C:ubiquitin ligase complex"/>
    <property type="evidence" value="ECO:0007669"/>
    <property type="project" value="EnsemblFungi"/>
</dbReference>
<evidence type="ECO:0000259" key="17">
    <source>
        <dbReference type="Pfam" id="PF04757"/>
    </source>
</evidence>
<dbReference type="InterPro" id="IPR017375">
    <property type="entry name" value="PEX12"/>
</dbReference>
<dbReference type="GO" id="GO:0006513">
    <property type="term" value="P:protein monoubiquitination"/>
    <property type="evidence" value="ECO:0007669"/>
    <property type="project" value="TreeGrafter"/>
</dbReference>
<evidence type="ECO:0000313" key="18">
    <source>
        <dbReference type="EMBL" id="CCE90793.1"/>
    </source>
</evidence>
<keyword evidence="7" id="KW-0479">Metal-binding</keyword>
<dbReference type="STRING" id="1076872.G8ZQ99"/>
<dbReference type="GO" id="GO:0016562">
    <property type="term" value="P:protein import into peroxisome matrix, receptor recycling"/>
    <property type="evidence" value="ECO:0007669"/>
    <property type="project" value="EnsemblFungi"/>
</dbReference>
<comment type="similarity">
    <text evidence="3 16">Belongs to the pex2/pex10/pex12 family.</text>
</comment>
<keyword evidence="19" id="KW-1185">Reference proteome</keyword>
<accession>G8ZQ99</accession>
<evidence type="ECO:0000313" key="19">
    <source>
        <dbReference type="Proteomes" id="UP000005627"/>
    </source>
</evidence>
<dbReference type="GO" id="GO:1990757">
    <property type="term" value="F:ubiquitin ligase activator activity"/>
    <property type="evidence" value="ECO:0007669"/>
    <property type="project" value="EnsemblFungi"/>
</dbReference>
<dbReference type="InParanoid" id="G8ZQ99"/>
<keyword evidence="13 16" id="KW-0576">Peroxisome</keyword>
<evidence type="ECO:0000256" key="10">
    <source>
        <dbReference type="ARBA" id="ARBA00022927"/>
    </source>
</evidence>
<dbReference type="FunFam" id="3.30.40.10:FF:000659">
    <property type="entry name" value="Peroxisome assembly protein 12"/>
    <property type="match status" value="1"/>
</dbReference>
<evidence type="ECO:0000256" key="15">
    <source>
        <dbReference type="ARBA" id="ARBA00034505"/>
    </source>
</evidence>
<dbReference type="GO" id="GO:0044721">
    <property type="term" value="P:protein import into peroxisome matrix, substrate release"/>
    <property type="evidence" value="ECO:0007669"/>
    <property type="project" value="EnsemblFungi"/>
</dbReference>
<evidence type="ECO:0000256" key="14">
    <source>
        <dbReference type="ARBA" id="ARBA00029692"/>
    </source>
</evidence>
<dbReference type="Proteomes" id="UP000005627">
    <property type="component" value="Chromosome 2"/>
</dbReference>
<comment type="subunit">
    <text evidence="15">Component of the PEX2-PEX10-PEX12 retrotranslocation channel, composed of PEX2, PEX10 and PEX12.</text>
</comment>
<dbReference type="Gene3D" id="3.30.40.10">
    <property type="entry name" value="Zinc/RING finger domain, C3HC4 (zinc finger)"/>
    <property type="match status" value="1"/>
</dbReference>
<keyword evidence="9" id="KW-0862">Zinc</keyword>
<keyword evidence="5" id="KW-0813">Transport</keyword>
<proteinExistence type="inferred from homology"/>
<comment type="subcellular location">
    <subcellularLocation>
        <location evidence="1">Peroxisome membrane</location>
        <topology evidence="1">Multi-pass membrane protein</topology>
    </subcellularLocation>
</comment>
<dbReference type="InterPro" id="IPR013083">
    <property type="entry name" value="Znf_RING/FYVE/PHD"/>
</dbReference>
<evidence type="ECO:0000256" key="1">
    <source>
        <dbReference type="ARBA" id="ARBA00004585"/>
    </source>
</evidence>
<dbReference type="GO" id="GO:0000209">
    <property type="term" value="P:protein polyubiquitination"/>
    <property type="evidence" value="ECO:0007669"/>
    <property type="project" value="EnsemblFungi"/>
</dbReference>
<evidence type="ECO:0000256" key="4">
    <source>
        <dbReference type="ARBA" id="ARBA00018980"/>
    </source>
</evidence>
<evidence type="ECO:0000256" key="11">
    <source>
        <dbReference type="ARBA" id="ARBA00022989"/>
    </source>
</evidence>
<sequence length="386" mass="44750">MSFYSNLPSTQNDTASIATLYPTIFEVISSQEIDTLLPASVRYLIVNYWIARNPSRFTLQINNYFHEWFDLLLKGSIEWYHISRYNSTFVDKFYGLKRFNSTNKVLVNAQANAPGKSNYWPKGLTLSAKQQRIVFLEKIILPYVRQKLDDLHSKYLAQSAFSANKPHKIKAWIIEQGYPLIKKTIYLLDLLTKLFFLSGRIGSVSFLQYLFNIEYTRITSPLEPSSTISQRKTVLDNNRLPRQNFYSLWHQCSLALTKLSQILSYSGSQAFPAFIFMLRVYQWWTTQDLTAKLQRKLNDVDKDIPRANNSDEVTYRSTDTCPICHKLIQNPAVLETGYATCYPCAIEYLPNNEGRCPVTNKRLLGCEYDSEKGKWQIISGLRRLLV</sequence>
<evidence type="ECO:0000256" key="7">
    <source>
        <dbReference type="ARBA" id="ARBA00022723"/>
    </source>
</evidence>
<evidence type="ECO:0000256" key="8">
    <source>
        <dbReference type="ARBA" id="ARBA00022771"/>
    </source>
</evidence>
<keyword evidence="12 16" id="KW-0472">Membrane</keyword>
<dbReference type="FunCoup" id="G8ZQ99">
    <property type="interactions" value="577"/>
</dbReference>
<comment type="pathway">
    <text evidence="2">Protein modification; protein ubiquitination.</text>
</comment>
<dbReference type="PIRSF" id="PIRSF038074">
    <property type="entry name" value="Peroxisome_assembly_p12"/>
    <property type="match status" value="1"/>
</dbReference>
<reference evidence="18 19" key="1">
    <citation type="journal article" date="2011" name="Proc. Natl. Acad. Sci. U.S.A.">
        <title>Evolutionary erosion of yeast sex chromosomes by mating-type switching accidents.</title>
        <authorList>
            <person name="Gordon J.L."/>
            <person name="Armisen D."/>
            <person name="Proux-Wera E."/>
            <person name="Oheigeartaigh S.S."/>
            <person name="Byrne K.P."/>
            <person name="Wolfe K.H."/>
        </authorList>
    </citation>
    <scope>NUCLEOTIDE SEQUENCE [LARGE SCALE GENOMIC DNA]</scope>
    <source>
        <strain evidence="19">ATCC 10662 / CBS 1146 / NBRC 0425 / NCYC 2629 / NRRL Y-866</strain>
    </source>
</reference>
<dbReference type="KEGG" id="tdl:TDEL_0B06640"/>
<evidence type="ECO:0000256" key="9">
    <source>
        <dbReference type="ARBA" id="ARBA00022833"/>
    </source>
</evidence>
<evidence type="ECO:0000256" key="6">
    <source>
        <dbReference type="ARBA" id="ARBA00022692"/>
    </source>
</evidence>
<dbReference type="GeneID" id="11505109"/>
<dbReference type="RefSeq" id="XP_003680004.1">
    <property type="nucleotide sequence ID" value="XM_003679956.1"/>
</dbReference>
<dbReference type="GO" id="GO:0008320">
    <property type="term" value="F:protein transmembrane transporter activity"/>
    <property type="evidence" value="ECO:0007669"/>
    <property type="project" value="EnsemblFungi"/>
</dbReference>
<dbReference type="OrthoDB" id="107372at2759"/>
<feature type="domain" description="Pex N-terminal" evidence="17">
    <location>
        <begin position="31"/>
        <end position="286"/>
    </location>
</feature>
<dbReference type="GO" id="GO:0061630">
    <property type="term" value="F:ubiquitin protein ligase activity"/>
    <property type="evidence" value="ECO:0007669"/>
    <property type="project" value="EnsemblFungi"/>
</dbReference>
<keyword evidence="10" id="KW-0653">Protein transport</keyword>